<dbReference type="EMBL" id="JABCRI010000001">
    <property type="protein sequence ID" value="KAF8412160.1"/>
    <property type="molecule type" value="Genomic_DNA"/>
</dbReference>
<dbReference type="InterPro" id="IPR026153">
    <property type="entry name" value="Treslin"/>
</dbReference>
<feature type="region of interest" description="Disordered" evidence="1">
    <location>
        <begin position="975"/>
        <end position="996"/>
    </location>
</feature>
<feature type="region of interest" description="Disordered" evidence="1">
    <location>
        <begin position="597"/>
        <end position="631"/>
    </location>
</feature>
<dbReference type="GO" id="GO:0007095">
    <property type="term" value="P:mitotic G2 DNA damage checkpoint signaling"/>
    <property type="evidence" value="ECO:0007669"/>
    <property type="project" value="TreeGrafter"/>
</dbReference>
<evidence type="ECO:0000256" key="1">
    <source>
        <dbReference type="SAM" id="MobiDB-lite"/>
    </source>
</evidence>
<name>A0A834ZRD8_TETSI</name>
<dbReference type="OMA" id="FFRMEIL"/>
<organism evidence="2 3">
    <name type="scientific">Tetracentron sinense</name>
    <name type="common">Spur-leaf</name>
    <dbReference type="NCBI Taxonomy" id="13715"/>
    <lineage>
        <taxon>Eukaryota</taxon>
        <taxon>Viridiplantae</taxon>
        <taxon>Streptophyta</taxon>
        <taxon>Embryophyta</taxon>
        <taxon>Tracheophyta</taxon>
        <taxon>Spermatophyta</taxon>
        <taxon>Magnoliopsida</taxon>
        <taxon>Trochodendrales</taxon>
        <taxon>Trochodendraceae</taxon>
        <taxon>Tetracentron</taxon>
    </lineage>
</organism>
<comment type="caution">
    <text evidence="2">The sequence shown here is derived from an EMBL/GenBank/DDBJ whole genome shotgun (WGS) entry which is preliminary data.</text>
</comment>
<dbReference type="GO" id="GO:0030174">
    <property type="term" value="P:regulation of DNA-templated DNA replication initiation"/>
    <property type="evidence" value="ECO:0007669"/>
    <property type="project" value="TreeGrafter"/>
</dbReference>
<dbReference type="OrthoDB" id="1913152at2759"/>
<dbReference type="PANTHER" id="PTHR21556:SF2">
    <property type="entry name" value="TRESLIN"/>
    <property type="match status" value="1"/>
</dbReference>
<feature type="region of interest" description="Disordered" evidence="1">
    <location>
        <begin position="847"/>
        <end position="896"/>
    </location>
</feature>
<protein>
    <submittedName>
        <fullName evidence="2">Uncharacterized protein</fullName>
    </submittedName>
</protein>
<dbReference type="AlphaFoldDB" id="A0A834ZRD8"/>
<feature type="compositionally biased region" description="Basic and acidic residues" evidence="1">
    <location>
        <begin position="857"/>
        <end position="869"/>
    </location>
</feature>
<feature type="compositionally biased region" description="Basic and acidic residues" evidence="1">
    <location>
        <begin position="597"/>
        <end position="610"/>
    </location>
</feature>
<dbReference type="PANTHER" id="PTHR21556">
    <property type="entry name" value="TRESLIN"/>
    <property type="match status" value="1"/>
</dbReference>
<evidence type="ECO:0000313" key="2">
    <source>
        <dbReference type="EMBL" id="KAF8412160.1"/>
    </source>
</evidence>
<dbReference type="GO" id="GO:0006260">
    <property type="term" value="P:DNA replication"/>
    <property type="evidence" value="ECO:0007669"/>
    <property type="project" value="InterPro"/>
</dbReference>
<keyword evidence="3" id="KW-1185">Reference proteome</keyword>
<dbReference type="GO" id="GO:0003682">
    <property type="term" value="F:chromatin binding"/>
    <property type="evidence" value="ECO:0007669"/>
    <property type="project" value="TreeGrafter"/>
</dbReference>
<reference evidence="2 3" key="1">
    <citation type="submission" date="2020-04" db="EMBL/GenBank/DDBJ databases">
        <title>Plant Genome Project.</title>
        <authorList>
            <person name="Zhang R.-G."/>
        </authorList>
    </citation>
    <scope>NUCLEOTIDE SEQUENCE [LARGE SCALE GENOMIC DNA]</scope>
    <source>
        <strain evidence="2">YNK0</strain>
        <tissue evidence="2">Leaf</tissue>
    </source>
</reference>
<dbReference type="Proteomes" id="UP000655225">
    <property type="component" value="Unassembled WGS sequence"/>
</dbReference>
<gene>
    <name evidence="2" type="ORF">HHK36_000117</name>
</gene>
<proteinExistence type="predicted"/>
<accession>A0A834ZRD8</accession>
<feature type="compositionally biased region" description="Polar residues" evidence="1">
    <location>
        <begin position="614"/>
        <end position="625"/>
    </location>
</feature>
<sequence>MAETLDLSQTKRIVFLIDLQPLLNLRNPNAYVTNILAAARTLLTFPSLSSSLFAFKLFFSSLSPLLSSSKLHRLLGKSAASFSFNHPTETLHSLSETLNSFSSLYEAVTSPSQASLMANSMLQLVHDYAWDPQIQDPIGTQKNFALVRSNLILLFSPISRSIACLSEFMGGEVGDESLIAVDAFCKNFSQVFGTVKDRYVNVDIHFSWIDVKYELECAEEMVEDDESILGLGFIKKGIKSLGWGFCSTHAIILGSAIVPFGLIYPNIGCSPICFDCNESRETVRAELSLEISDVSGKPLECKCCDLDLLNLKLLPRFRSGDVSQIWKSVNSDMGGYDQEKTFWGYVGDGITKIRVKAVQRADELVGIEEHLRDLVLVREFSGECGKDQKDTSGVFFVDRVLKILRMETCEFTHSKHIPFWQLLLSFLYREGYSALVSVSNGNVDSFMGILKPVMVHLALLSIIDSGSYNPHDMLCDFDRSFSLPQFTKTENDICKANADINYSNELTISRSGTLLSKTSVALEIGKRKKNKKHLKLHQDLSWSSFCKAVLSDTEIDLEEVYFVRECNNSKKLRFLKCWMKQIKKSSRCCRTEPNELKSHEEIEKEREERLVGLQQGSEQPVSSPLSAGEDSLPVASRMKEGAACVSCSETAEAFFAEICQKIQHGLESEKLDLGALAEHLVDSSILWLYWKHETNNNTTTTTPPEQPDDTYGGMVAADLVEHLLKEPKDLAVKYKGCDPSSHASGPNTVYTSENIVREYELQILFRMEILRSKVGASIEEPTKQKIVKQICSFLEIIQCHMAGGFFGDLSLDTYVEKTIKNRYSHSLGDMVRRIYTRMDLFLFDEKDGEAPSEDSDQPWRDKLDKKEIGRNAGVGSESISAEDESSQPLENDNGTACGIRNEEYVRQLMEAQHRRERAKRFASFTSWAPDLQRVWAPKHPKVVNAKPESLRKLLKRKERRGASYVVVCETPMTDKKRSCSGGGTGDGKHTNSGINSCGSVPKALFQEDGDMGSSTVVYGG</sequence>
<evidence type="ECO:0000313" key="3">
    <source>
        <dbReference type="Proteomes" id="UP000655225"/>
    </source>
</evidence>
<dbReference type="GO" id="GO:0010212">
    <property type="term" value="P:response to ionizing radiation"/>
    <property type="evidence" value="ECO:0007669"/>
    <property type="project" value="InterPro"/>
</dbReference>
<dbReference type="GO" id="GO:0033314">
    <property type="term" value="P:mitotic DNA replication checkpoint signaling"/>
    <property type="evidence" value="ECO:0007669"/>
    <property type="project" value="InterPro"/>
</dbReference>
<dbReference type="GO" id="GO:0005634">
    <property type="term" value="C:nucleus"/>
    <property type="evidence" value="ECO:0007669"/>
    <property type="project" value="InterPro"/>
</dbReference>